<feature type="transmembrane region" description="Helical" evidence="1">
    <location>
        <begin position="67"/>
        <end position="97"/>
    </location>
</feature>
<comment type="caution">
    <text evidence="2">The sequence shown here is derived from an EMBL/GenBank/DDBJ whole genome shotgun (WGS) entry which is preliminary data.</text>
</comment>
<reference evidence="3" key="1">
    <citation type="journal article" date="2019" name="Int. J. Syst. Evol. Microbiol.">
        <title>The Global Catalogue of Microorganisms (GCM) 10K type strain sequencing project: providing services to taxonomists for standard genome sequencing and annotation.</title>
        <authorList>
            <consortium name="The Broad Institute Genomics Platform"/>
            <consortium name="The Broad Institute Genome Sequencing Center for Infectious Disease"/>
            <person name="Wu L."/>
            <person name="Ma J."/>
        </authorList>
    </citation>
    <scope>NUCLEOTIDE SEQUENCE [LARGE SCALE GENOMIC DNA]</scope>
    <source>
        <strain evidence="3">JCM 16949</strain>
    </source>
</reference>
<proteinExistence type="predicted"/>
<name>A0ABP7FM48_9MICO</name>
<accession>A0ABP7FM48</accession>
<keyword evidence="3" id="KW-1185">Reference proteome</keyword>
<evidence type="ECO:0000313" key="2">
    <source>
        <dbReference type="EMBL" id="GAA3742822.1"/>
    </source>
</evidence>
<dbReference type="InterPro" id="IPR008407">
    <property type="entry name" value="Brnchd-chn_aa_trnsp_AzlD"/>
</dbReference>
<dbReference type="Pfam" id="PF05437">
    <property type="entry name" value="AzlD"/>
    <property type="match status" value="1"/>
</dbReference>
<feature type="transmembrane region" description="Helical" evidence="1">
    <location>
        <begin position="36"/>
        <end position="55"/>
    </location>
</feature>
<evidence type="ECO:0000313" key="3">
    <source>
        <dbReference type="Proteomes" id="UP001501004"/>
    </source>
</evidence>
<organism evidence="2 3">
    <name type="scientific">Leifsonella bigeumensis</name>
    <dbReference type="NCBI Taxonomy" id="433643"/>
    <lineage>
        <taxon>Bacteria</taxon>
        <taxon>Bacillati</taxon>
        <taxon>Actinomycetota</taxon>
        <taxon>Actinomycetes</taxon>
        <taxon>Micrococcales</taxon>
        <taxon>Microbacteriaceae</taxon>
        <taxon>Leifsonella</taxon>
    </lineage>
</organism>
<dbReference type="EMBL" id="BAABAE010000003">
    <property type="protein sequence ID" value="GAA3742822.1"/>
    <property type="molecule type" value="Genomic_DNA"/>
</dbReference>
<dbReference type="RefSeq" id="WP_344755854.1">
    <property type="nucleotide sequence ID" value="NZ_BAABAE010000003.1"/>
</dbReference>
<gene>
    <name evidence="2" type="ORF">GCM10022239_17900</name>
</gene>
<protein>
    <submittedName>
        <fullName evidence="2">AzlD domain-containing protein</fullName>
    </submittedName>
</protein>
<sequence>MTLWLIVIIASLACLALKLAGYLVPSSVLDKPTPSRIANLLTVALLSALVAVQTLGHGTGLQFDARAPALVVAVMLFALRVPFVIVVIAAAATAALIRLSGWG</sequence>
<keyword evidence="1" id="KW-0472">Membrane</keyword>
<keyword evidence="1" id="KW-0812">Transmembrane</keyword>
<dbReference type="Proteomes" id="UP001501004">
    <property type="component" value="Unassembled WGS sequence"/>
</dbReference>
<keyword evidence="1" id="KW-1133">Transmembrane helix</keyword>
<evidence type="ECO:0000256" key="1">
    <source>
        <dbReference type="SAM" id="Phobius"/>
    </source>
</evidence>